<organism evidence="1">
    <name type="scientific">Tanacetum cinerariifolium</name>
    <name type="common">Dalmatian daisy</name>
    <name type="synonym">Chrysanthemum cinerariifolium</name>
    <dbReference type="NCBI Taxonomy" id="118510"/>
    <lineage>
        <taxon>Eukaryota</taxon>
        <taxon>Viridiplantae</taxon>
        <taxon>Streptophyta</taxon>
        <taxon>Embryophyta</taxon>
        <taxon>Tracheophyta</taxon>
        <taxon>Spermatophyta</taxon>
        <taxon>Magnoliopsida</taxon>
        <taxon>eudicotyledons</taxon>
        <taxon>Gunneridae</taxon>
        <taxon>Pentapetalae</taxon>
        <taxon>asterids</taxon>
        <taxon>campanulids</taxon>
        <taxon>Asterales</taxon>
        <taxon>Asteraceae</taxon>
        <taxon>Asteroideae</taxon>
        <taxon>Anthemideae</taxon>
        <taxon>Anthemidinae</taxon>
        <taxon>Tanacetum</taxon>
    </lineage>
</organism>
<dbReference type="EMBL" id="BKCJ010008500">
    <property type="protein sequence ID" value="GEU82545.1"/>
    <property type="molecule type" value="Genomic_DNA"/>
</dbReference>
<protein>
    <submittedName>
        <fullName evidence="1">Histidine biosynthesis bifunctional protein hisIE, chloroplastic isoform X1</fullName>
    </submittedName>
</protein>
<comment type="caution">
    <text evidence="1">The sequence shown here is derived from an EMBL/GenBank/DDBJ whole genome shotgun (WGS) entry which is preliminary data.</text>
</comment>
<sequence>MAFVNFHGLRSLQISSRECVFNPSGPIQIDTSNNKSFAIKACAKKPDQSIHIESKIIYLGKPDGPTCHTGAETCYYTSIFDSVNKPEVEESVLSLIRVKECSPMIVEDFASWVKGTSTWVCWGRGVGIVWVSEGAQEVLWGTKGE</sequence>
<dbReference type="InterPro" id="IPR038019">
    <property type="entry name" value="PRib_AMP_CycHydrolase_sf"/>
</dbReference>
<reference evidence="1" key="1">
    <citation type="journal article" date="2019" name="Sci. Rep.">
        <title>Draft genome of Tanacetum cinerariifolium, the natural source of mosquito coil.</title>
        <authorList>
            <person name="Yamashiro T."/>
            <person name="Shiraishi A."/>
            <person name="Satake H."/>
            <person name="Nakayama K."/>
        </authorList>
    </citation>
    <scope>NUCLEOTIDE SEQUENCE</scope>
</reference>
<gene>
    <name evidence="1" type="ORF">Tci_054523</name>
</gene>
<proteinExistence type="predicted"/>
<evidence type="ECO:0000313" key="1">
    <source>
        <dbReference type="EMBL" id="GEU82545.1"/>
    </source>
</evidence>
<dbReference type="SUPFAM" id="SSF141734">
    <property type="entry name" value="HisI-like"/>
    <property type="match status" value="1"/>
</dbReference>
<dbReference type="AlphaFoldDB" id="A0A6L2ND88"/>
<accession>A0A6L2ND88</accession>
<name>A0A6L2ND88_TANCI</name>